<keyword evidence="10" id="KW-0505">Motor protein</keyword>
<sequence>MAESPVDKKRNASSSGKQKSSAEDRPAPKISQDSQSVKGEVSPPQPLPELSEALSNAAADGNPRIIIDPTKDLWQNITRNVKDANADQTETSLVIVGASGSGKTTLLHRIYSSFQSNSCGTGAKRVKATTALDYSFARRSERNVAQVAHFWEIAQGTQFAQLLDIVVTPENVHAVVAAVVVDASEEGLAVAWETATYWLRRIDHRVSEIAQHMKAKGSSTPQKILSRAQKTVGLDHPDLKRMRLSGLPTVLVINKIDAFRGDTQQLKVLCRSMRYLAHLYGAHVVFTSEQESVRWRALMSFALFQAPFDPKHLQADPERAAVLLTVDRDSFLDIGNPNESRLSGGGVSASTGDADLDRWKVPFDGAFPPKKLNEEDKVMDDPFIRQLYDTAEGGFGEPVIDALRRQKDEELEQYRKNNSNAANTSKVK</sequence>
<keyword evidence="8" id="KW-0243">Dynein</keyword>
<comment type="similarity">
    <text evidence="2">Belongs to the dynein light intermediate chain family.</text>
</comment>
<keyword evidence="7" id="KW-0970">Cilium biogenesis/degradation</keyword>
<evidence type="ECO:0000313" key="15">
    <source>
        <dbReference type="Proteomes" id="UP000674318"/>
    </source>
</evidence>
<keyword evidence="6" id="KW-0493">Microtubule</keyword>
<comment type="subcellular location">
    <subcellularLocation>
        <location evidence="1">Cytoplasm</location>
        <location evidence="1">Cytoskeleton</location>
        <location evidence="1">Cilium basal body</location>
    </subcellularLocation>
</comment>
<dbReference type="GO" id="GO:0035735">
    <property type="term" value="P:intraciliary transport involved in cilium assembly"/>
    <property type="evidence" value="ECO:0007669"/>
    <property type="project" value="InterPro"/>
</dbReference>
<dbReference type="InterPro" id="IPR040045">
    <property type="entry name" value="DYNC2LI1"/>
</dbReference>
<evidence type="ECO:0000256" key="1">
    <source>
        <dbReference type="ARBA" id="ARBA00004120"/>
    </source>
</evidence>
<dbReference type="AlphaFoldDB" id="A0A836IFE3"/>
<dbReference type="GeneID" id="94288794"/>
<dbReference type="InterPro" id="IPR027417">
    <property type="entry name" value="P-loop_NTPase"/>
</dbReference>
<comment type="caution">
    <text evidence="14">The sequence shown here is derived from an EMBL/GenBank/DDBJ whole genome shotgun (WGS) entry which is preliminary data.</text>
</comment>
<dbReference type="KEGG" id="phet:94288794"/>
<evidence type="ECO:0000313" key="14">
    <source>
        <dbReference type="EMBL" id="KAG5496391.1"/>
    </source>
</evidence>
<evidence type="ECO:0000256" key="4">
    <source>
        <dbReference type="ARBA" id="ARBA00022473"/>
    </source>
</evidence>
<dbReference type="EMBL" id="JAFJZO010000032">
    <property type="protein sequence ID" value="KAG5496391.1"/>
    <property type="molecule type" value="Genomic_DNA"/>
</dbReference>
<evidence type="ECO:0000256" key="2">
    <source>
        <dbReference type="ARBA" id="ARBA00006831"/>
    </source>
</evidence>
<accession>A0A836IFE3</accession>
<proteinExistence type="inferred from homology"/>
<feature type="compositionally biased region" description="Basic and acidic residues" evidence="13">
    <location>
        <begin position="1"/>
        <end position="10"/>
    </location>
</feature>
<feature type="region of interest" description="Disordered" evidence="13">
    <location>
        <begin position="1"/>
        <end position="49"/>
    </location>
</feature>
<evidence type="ECO:0000256" key="11">
    <source>
        <dbReference type="ARBA" id="ARBA00023212"/>
    </source>
</evidence>
<dbReference type="GO" id="GO:0045504">
    <property type="term" value="F:dynein heavy chain binding"/>
    <property type="evidence" value="ECO:0007669"/>
    <property type="project" value="TreeGrafter"/>
</dbReference>
<evidence type="ECO:0000256" key="10">
    <source>
        <dbReference type="ARBA" id="ARBA00023175"/>
    </source>
</evidence>
<dbReference type="GO" id="GO:0005868">
    <property type="term" value="C:cytoplasmic dynein complex"/>
    <property type="evidence" value="ECO:0007669"/>
    <property type="project" value="InterPro"/>
</dbReference>
<protein>
    <recommendedName>
        <fullName evidence="3">Cytoplasmic dynein 2 light intermediate chain 1</fullName>
    </recommendedName>
</protein>
<evidence type="ECO:0000256" key="6">
    <source>
        <dbReference type="ARBA" id="ARBA00022701"/>
    </source>
</evidence>
<evidence type="ECO:0000256" key="8">
    <source>
        <dbReference type="ARBA" id="ARBA00023017"/>
    </source>
</evidence>
<evidence type="ECO:0000256" key="13">
    <source>
        <dbReference type="SAM" id="MobiDB-lite"/>
    </source>
</evidence>
<reference evidence="14 15" key="1">
    <citation type="submission" date="2021-02" db="EMBL/GenBank/DDBJ databases">
        <title>Porcisia hertigi Genome sequencing and assembly.</title>
        <authorList>
            <person name="Almutairi H."/>
            <person name="Gatherer D."/>
        </authorList>
    </citation>
    <scope>NUCLEOTIDE SEQUENCE [LARGE SCALE GENOMIC DNA]</scope>
    <source>
        <strain evidence="14 15">C119</strain>
    </source>
</reference>
<dbReference type="SUPFAM" id="SSF52540">
    <property type="entry name" value="P-loop containing nucleoside triphosphate hydrolases"/>
    <property type="match status" value="1"/>
</dbReference>
<evidence type="ECO:0000256" key="12">
    <source>
        <dbReference type="ARBA" id="ARBA00023273"/>
    </source>
</evidence>
<keyword evidence="15" id="KW-1185">Reference proteome</keyword>
<dbReference type="PANTHER" id="PTHR13236">
    <property type="entry name" value="DYNEIN 2 LIGHT INTERMEDIATE CHAIN, ISOFORM 2"/>
    <property type="match status" value="1"/>
</dbReference>
<evidence type="ECO:0000256" key="7">
    <source>
        <dbReference type="ARBA" id="ARBA00022794"/>
    </source>
</evidence>
<evidence type="ECO:0000256" key="9">
    <source>
        <dbReference type="ARBA" id="ARBA00023069"/>
    </source>
</evidence>
<dbReference type="GO" id="GO:0035721">
    <property type="term" value="P:intraciliary retrograde transport"/>
    <property type="evidence" value="ECO:0007669"/>
    <property type="project" value="InterPro"/>
</dbReference>
<keyword evidence="12" id="KW-0966">Cell projection</keyword>
<keyword evidence="9" id="KW-0969">Cilium</keyword>
<dbReference type="Proteomes" id="UP000674318">
    <property type="component" value="Chromosome 32"/>
</dbReference>
<evidence type="ECO:0000256" key="5">
    <source>
        <dbReference type="ARBA" id="ARBA00022490"/>
    </source>
</evidence>
<keyword evidence="4" id="KW-0217">Developmental protein</keyword>
<dbReference type="RefSeq" id="XP_067754874.1">
    <property type="nucleotide sequence ID" value="XM_067898717.1"/>
</dbReference>
<dbReference type="GO" id="GO:0036064">
    <property type="term" value="C:ciliary basal body"/>
    <property type="evidence" value="ECO:0007669"/>
    <property type="project" value="TreeGrafter"/>
</dbReference>
<dbReference type="PANTHER" id="PTHR13236:SF0">
    <property type="entry name" value="CYTOPLASMIC DYNEIN 2 LIGHT INTERMEDIATE CHAIN 1"/>
    <property type="match status" value="1"/>
</dbReference>
<keyword evidence="5" id="KW-0963">Cytoplasm</keyword>
<dbReference type="GO" id="GO:0005930">
    <property type="term" value="C:axoneme"/>
    <property type="evidence" value="ECO:0007669"/>
    <property type="project" value="TreeGrafter"/>
</dbReference>
<keyword evidence="11" id="KW-0206">Cytoskeleton</keyword>
<name>A0A836IFE3_9TRYP</name>
<dbReference type="OrthoDB" id="10263060at2759"/>
<dbReference type="GO" id="GO:0005874">
    <property type="term" value="C:microtubule"/>
    <property type="evidence" value="ECO:0007669"/>
    <property type="project" value="UniProtKB-KW"/>
</dbReference>
<dbReference type="Gene3D" id="3.40.50.300">
    <property type="entry name" value="P-loop containing nucleotide triphosphate hydrolases"/>
    <property type="match status" value="1"/>
</dbReference>
<evidence type="ECO:0000256" key="3">
    <source>
        <dbReference type="ARBA" id="ARBA00018863"/>
    </source>
</evidence>
<organism evidence="14 15">
    <name type="scientific">Porcisia hertigi</name>
    <dbReference type="NCBI Taxonomy" id="2761500"/>
    <lineage>
        <taxon>Eukaryota</taxon>
        <taxon>Discoba</taxon>
        <taxon>Euglenozoa</taxon>
        <taxon>Kinetoplastea</taxon>
        <taxon>Metakinetoplastina</taxon>
        <taxon>Trypanosomatida</taxon>
        <taxon>Trypanosomatidae</taxon>
        <taxon>Leishmaniinae</taxon>
        <taxon>Porcisia</taxon>
    </lineage>
</organism>
<gene>
    <name evidence="14" type="ORF">JKF63_02693</name>
</gene>